<accession>A0A0D8XR37</accession>
<sequence>MVITKNQAVLSYYFRHFFSHRFHPDVMEQSLLVFETIEDSVEEMEELQGDLVGILVAATSSFYNNNDLEISVDDEVFTMFEQTAIDHATHSIKQIRYLENADLHLEQIHIYESSSLEQPQFPSSQSIISRIDWSQTASKYPPQPFETFLLDVPVSMRRNLRHIYSPILSCREFGARLSDIQDATNMELHEIETGIEYLTKNSQVITVGVEVQRWVAAEFAKAWCVKVGHRLTSPRPWTMPSGDICPATVRWMGESVLMMIISSPGITLKEVCSRFEFALQPVAVHDLITVLELAGCIRLLKEVFENMSLSSLFQRDVPQIEITYLLPTVDCIERFSRIFGGISLLPAMTGRSDSDKLETQRSSAVDEDLGELNLTLPILQKAN</sequence>
<dbReference type="GO" id="GO:0006384">
    <property type="term" value="P:transcription initiation at RNA polymerase III promoter"/>
    <property type="evidence" value="ECO:0007669"/>
    <property type="project" value="InterPro"/>
</dbReference>
<protein>
    <submittedName>
        <fullName evidence="1">Uncharacterized protein</fullName>
    </submittedName>
</protein>
<dbReference type="PANTHER" id="PTHR15180:SF1">
    <property type="entry name" value="GENERAL TRANSCRIPTION FACTOR 3C POLYPEPTIDE 1"/>
    <property type="match status" value="1"/>
</dbReference>
<dbReference type="GO" id="GO:0003677">
    <property type="term" value="F:DNA binding"/>
    <property type="evidence" value="ECO:0007669"/>
    <property type="project" value="InterPro"/>
</dbReference>
<dbReference type="Proteomes" id="UP000053766">
    <property type="component" value="Unassembled WGS sequence"/>
</dbReference>
<reference evidence="1 2" key="1">
    <citation type="submission" date="2013-11" db="EMBL/GenBank/DDBJ databases">
        <title>Draft genome of the bovine lungworm Dictyocaulus viviparus.</title>
        <authorList>
            <person name="Mitreva M."/>
        </authorList>
    </citation>
    <scope>NUCLEOTIDE SEQUENCE [LARGE SCALE GENOMIC DNA]</scope>
    <source>
        <strain evidence="1 2">HannoverDv2000</strain>
    </source>
</reference>
<dbReference type="OrthoDB" id="5828965at2759"/>
<dbReference type="STRING" id="29172.A0A0D8XR37"/>
<dbReference type="GO" id="GO:0000127">
    <property type="term" value="C:transcription factor TFIIIC complex"/>
    <property type="evidence" value="ECO:0007669"/>
    <property type="project" value="InterPro"/>
</dbReference>
<reference evidence="2" key="2">
    <citation type="journal article" date="2016" name="Sci. Rep.">
        <title>Dictyocaulus viviparus genome, variome and transcriptome elucidate lungworm biology and support future intervention.</title>
        <authorList>
            <person name="McNulty S.N."/>
            <person name="Strube C."/>
            <person name="Rosa B.A."/>
            <person name="Martin J.C."/>
            <person name="Tyagi R."/>
            <person name="Choi Y.J."/>
            <person name="Wang Q."/>
            <person name="Hallsworth Pepin K."/>
            <person name="Zhang X."/>
            <person name="Ozersky P."/>
            <person name="Wilson R.K."/>
            <person name="Sternberg P.W."/>
            <person name="Gasser R.B."/>
            <person name="Mitreva M."/>
        </authorList>
    </citation>
    <scope>NUCLEOTIDE SEQUENCE [LARGE SCALE GENOMIC DNA]</scope>
    <source>
        <strain evidence="2">HannoverDv2000</strain>
    </source>
</reference>
<dbReference type="GO" id="GO:0042791">
    <property type="term" value="P:5S class rRNA transcription by RNA polymerase III"/>
    <property type="evidence" value="ECO:0007669"/>
    <property type="project" value="TreeGrafter"/>
</dbReference>
<dbReference type="InterPro" id="IPR044210">
    <property type="entry name" value="Tfc3-like"/>
</dbReference>
<keyword evidence="2" id="KW-1185">Reference proteome</keyword>
<dbReference type="PANTHER" id="PTHR15180">
    <property type="entry name" value="GENERAL TRANSCRIPTION FACTOR 3C POLYPEPTIDE 1"/>
    <property type="match status" value="1"/>
</dbReference>
<organism evidence="1 2">
    <name type="scientific">Dictyocaulus viviparus</name>
    <name type="common">Bovine lungworm</name>
    <dbReference type="NCBI Taxonomy" id="29172"/>
    <lineage>
        <taxon>Eukaryota</taxon>
        <taxon>Metazoa</taxon>
        <taxon>Ecdysozoa</taxon>
        <taxon>Nematoda</taxon>
        <taxon>Chromadorea</taxon>
        <taxon>Rhabditida</taxon>
        <taxon>Rhabditina</taxon>
        <taxon>Rhabditomorpha</taxon>
        <taxon>Strongyloidea</taxon>
        <taxon>Metastrongylidae</taxon>
        <taxon>Dictyocaulus</taxon>
    </lineage>
</organism>
<gene>
    <name evidence="1" type="ORF">DICVIV_07695</name>
</gene>
<evidence type="ECO:0000313" key="1">
    <source>
        <dbReference type="EMBL" id="KJH46259.1"/>
    </source>
</evidence>
<name>A0A0D8XR37_DICVI</name>
<proteinExistence type="predicted"/>
<dbReference type="AlphaFoldDB" id="A0A0D8XR37"/>
<evidence type="ECO:0000313" key="2">
    <source>
        <dbReference type="Proteomes" id="UP000053766"/>
    </source>
</evidence>
<dbReference type="EMBL" id="KN716362">
    <property type="protein sequence ID" value="KJH46259.1"/>
    <property type="molecule type" value="Genomic_DNA"/>
</dbReference>